<evidence type="ECO:0000313" key="2">
    <source>
        <dbReference type="EMBL" id="OPG16583.1"/>
    </source>
</evidence>
<keyword evidence="4" id="KW-1185">Reference proteome</keyword>
<organism evidence="2 4">
    <name type="scientific">Ferroacidibacillus organovorans</name>
    <dbReference type="NCBI Taxonomy" id="1765683"/>
    <lineage>
        <taxon>Bacteria</taxon>
        <taxon>Bacillati</taxon>
        <taxon>Bacillota</taxon>
        <taxon>Bacilli</taxon>
        <taxon>Bacillales</taxon>
        <taxon>Alicyclobacillaceae</taxon>
        <taxon>Ferroacidibacillus</taxon>
    </lineage>
</organism>
<reference evidence="1 3" key="1">
    <citation type="submission" date="2016-02" db="EMBL/GenBank/DDBJ databases">
        <title>Draft genome sequence of Acidibacillus ferrooxidans SLC66.</title>
        <authorList>
            <person name="Oliveira G."/>
            <person name="Nancucheo I."/>
            <person name="Dall'Agnol H."/>
            <person name="Johnson B."/>
            <person name="Oliveira R."/>
            <person name="Nunes G.L."/>
            <person name="Tzotzos G."/>
            <person name="Orellana S.C."/>
            <person name="Salim A.C."/>
            <person name="Araujo F.M."/>
        </authorList>
    </citation>
    <scope>NUCLEOTIDE SEQUENCE [LARGE SCALE GENOMIC DNA]</scope>
    <source>
        <strain evidence="1 3">SLC66</strain>
    </source>
</reference>
<comment type="caution">
    <text evidence="2">The sequence shown here is derived from an EMBL/GenBank/DDBJ whole genome shotgun (WGS) entry which is preliminary data.</text>
</comment>
<dbReference type="EMBL" id="LSUQ01000007">
    <property type="protein sequence ID" value="OAG94701.1"/>
    <property type="molecule type" value="Genomic_DNA"/>
</dbReference>
<dbReference type="Proteomes" id="UP000190229">
    <property type="component" value="Unassembled WGS sequence"/>
</dbReference>
<dbReference type="RefSeq" id="WP_067561898.1">
    <property type="nucleotide sequence ID" value="NZ_LSUQ01000007.1"/>
</dbReference>
<evidence type="ECO:0000313" key="3">
    <source>
        <dbReference type="Proteomes" id="UP000077421"/>
    </source>
</evidence>
<sequence>MTLRMERVSRIVGAWNDQLQLLEGSAVEHFRAQDLEKIGRLVEEKRTLERRIERVQAFIEAWRSE</sequence>
<evidence type="ECO:0000313" key="1">
    <source>
        <dbReference type="EMBL" id="OAG94701.1"/>
    </source>
</evidence>
<dbReference type="Proteomes" id="UP000077421">
    <property type="component" value="Unassembled WGS sequence"/>
</dbReference>
<accession>A0A162T551</accession>
<proteinExistence type="predicted"/>
<reference evidence="2 4" key="2">
    <citation type="submission" date="2017-02" db="EMBL/GenBank/DDBJ databases">
        <title>Draft genome of Acidibacillus ferrooxidans Huett2.</title>
        <authorList>
            <person name="Schopf S."/>
        </authorList>
    </citation>
    <scope>NUCLEOTIDE SEQUENCE [LARGE SCALE GENOMIC DNA]</scope>
    <source>
        <strain evidence="2 4">Huett2</strain>
    </source>
</reference>
<name>A0A162T551_9BACL</name>
<dbReference type="AlphaFoldDB" id="A0A162T551"/>
<dbReference type="OrthoDB" id="9907230at2"/>
<protein>
    <submittedName>
        <fullName evidence="2">Uncharacterized protein</fullName>
    </submittedName>
</protein>
<dbReference type="EMBL" id="MWPS01000016">
    <property type="protein sequence ID" value="OPG16583.1"/>
    <property type="molecule type" value="Genomic_DNA"/>
</dbReference>
<dbReference type="STRING" id="1765683.B2M26_06900"/>
<evidence type="ECO:0000313" key="4">
    <source>
        <dbReference type="Proteomes" id="UP000190229"/>
    </source>
</evidence>
<gene>
    <name evidence="1" type="ORF">AYW79_03930</name>
    <name evidence="2" type="ORF">B2M26_06900</name>
</gene>